<dbReference type="InterPro" id="IPR036086">
    <property type="entry name" value="ParB/Sulfiredoxin_sf"/>
</dbReference>
<comment type="caution">
    <text evidence="1">The sequence shown here is derived from an EMBL/GenBank/DDBJ whole genome shotgun (WGS) entry which is preliminary data.</text>
</comment>
<reference evidence="1 2" key="1">
    <citation type="journal article" date="2017" name="Nat. Microbiol.">
        <title>Natural product diversity associated with the nematode symbionts Photorhabdus and Xenorhabdus.</title>
        <authorList>
            <person name="Tobias N.J."/>
            <person name="Wolff H."/>
            <person name="Djahanschiri B."/>
            <person name="Grundmann F."/>
            <person name="Kronenwerth M."/>
            <person name="Shi Y.M."/>
            <person name="Simonyi S."/>
            <person name="Grun P."/>
            <person name="Shapiro-Ilan D."/>
            <person name="Pidot S.J."/>
            <person name="Stinear T.P."/>
            <person name="Ebersberger I."/>
            <person name="Bode H.B."/>
        </authorList>
    </citation>
    <scope>NUCLEOTIDE SEQUENCE [LARGE SCALE GENOMIC DNA]</scope>
    <source>
        <strain evidence="1 2">DSM 17904</strain>
    </source>
</reference>
<organism evidence="1 2">
    <name type="scientific">Xenorhabdus stockiae</name>
    <dbReference type="NCBI Taxonomy" id="351614"/>
    <lineage>
        <taxon>Bacteria</taxon>
        <taxon>Pseudomonadati</taxon>
        <taxon>Pseudomonadota</taxon>
        <taxon>Gammaproteobacteria</taxon>
        <taxon>Enterobacterales</taxon>
        <taxon>Morganellaceae</taxon>
        <taxon>Xenorhabdus</taxon>
    </lineage>
</organism>
<keyword evidence="2" id="KW-1185">Reference proteome</keyword>
<dbReference type="EMBL" id="NJAJ01000008">
    <property type="protein sequence ID" value="PHM66523.1"/>
    <property type="molecule type" value="Genomic_DNA"/>
</dbReference>
<dbReference type="AlphaFoldDB" id="A0A2D0KSX1"/>
<protein>
    <recommendedName>
        <fullName evidence="3">ParB/Sulfiredoxin domain-containing protein</fullName>
    </recommendedName>
</protein>
<proteinExistence type="predicted"/>
<accession>A0A2D0KSX1</accession>
<dbReference type="Gene3D" id="3.90.1530.10">
    <property type="entry name" value="Conserved hypothetical protein from pyrococcus furiosus pfu- 392566-001, ParB domain"/>
    <property type="match status" value="1"/>
</dbReference>
<name>A0A2D0KSX1_9GAMM</name>
<gene>
    <name evidence="1" type="ORF">Xsto_01135</name>
</gene>
<evidence type="ECO:0008006" key="3">
    <source>
        <dbReference type="Google" id="ProtNLM"/>
    </source>
</evidence>
<dbReference type="RefSeq" id="WP_099124333.1">
    <property type="nucleotide sequence ID" value="NZ_CAWNRH010000159.1"/>
</dbReference>
<dbReference type="Proteomes" id="UP000222366">
    <property type="component" value="Unassembled WGS sequence"/>
</dbReference>
<evidence type="ECO:0000313" key="2">
    <source>
        <dbReference type="Proteomes" id="UP000222366"/>
    </source>
</evidence>
<dbReference type="SUPFAM" id="SSF110849">
    <property type="entry name" value="ParB/Sulfiredoxin"/>
    <property type="match status" value="1"/>
</dbReference>
<evidence type="ECO:0000313" key="1">
    <source>
        <dbReference type="EMBL" id="PHM66523.1"/>
    </source>
</evidence>
<sequence length="153" mass="18015">MKQRIVSGESYHIGFELVKNLVQSEEVDAIMVERLQRKISLEGIWKSIIPIEYKSNWVMDGNHRLNVAYGLGLLFIPVVRLKYSDHRVKVYDWKDNKPYCINNITREIENKKILPYKTTRHFFNPSLPDVNFALDTLCDRKVWSQIKSVDDCV</sequence>